<keyword evidence="2" id="KW-1133">Transmembrane helix</keyword>
<dbReference type="EMBL" id="LMWM01000041">
    <property type="protein sequence ID" value="KUM83686.1"/>
    <property type="molecule type" value="Genomic_DNA"/>
</dbReference>
<evidence type="ECO:0000313" key="5">
    <source>
        <dbReference type="Proteomes" id="UP000053039"/>
    </source>
</evidence>
<dbReference type="Proteomes" id="UP000053039">
    <property type="component" value="Unassembled WGS sequence"/>
</dbReference>
<accession>A0A101MZ97</accession>
<dbReference type="Pfam" id="PF10708">
    <property type="entry name" value="DUF2510"/>
    <property type="match status" value="1"/>
</dbReference>
<dbReference type="OrthoDB" id="4463773at2"/>
<dbReference type="AlphaFoldDB" id="A0A101MZ97"/>
<name>A0A101MZ97_9ACTN</name>
<evidence type="ECO:0000256" key="2">
    <source>
        <dbReference type="SAM" id="Phobius"/>
    </source>
</evidence>
<feature type="compositionally biased region" description="Pro residues" evidence="1">
    <location>
        <begin position="95"/>
        <end position="104"/>
    </location>
</feature>
<evidence type="ECO:0000313" key="4">
    <source>
        <dbReference type="EMBL" id="KUM83686.1"/>
    </source>
</evidence>
<dbReference type="RefSeq" id="WP_062230119.1">
    <property type="nucleotide sequence ID" value="NZ_JBIBIH010000007.1"/>
</dbReference>
<feature type="domain" description="DUF2510" evidence="3">
    <location>
        <begin position="7"/>
        <end position="39"/>
    </location>
</feature>
<feature type="compositionally biased region" description="Basic and acidic residues" evidence="1">
    <location>
        <begin position="17"/>
        <end position="34"/>
    </location>
</feature>
<dbReference type="InterPro" id="IPR018929">
    <property type="entry name" value="DUF2510"/>
</dbReference>
<keyword evidence="2" id="KW-0472">Membrane</keyword>
<feature type="region of interest" description="Disordered" evidence="1">
    <location>
        <begin position="1"/>
        <end position="44"/>
    </location>
</feature>
<protein>
    <recommendedName>
        <fullName evidence="3">DUF2510 domain-containing protein</fullName>
    </recommendedName>
</protein>
<reference evidence="4 5" key="1">
    <citation type="submission" date="2015-10" db="EMBL/GenBank/DDBJ databases">
        <title>Draft genome sequence of Streptomyces pseudovenezuelae DSM 40212, type strain for the species Streptomyces pseudovenezuelae.</title>
        <authorList>
            <person name="Ruckert C."/>
            <person name="Winkler A."/>
            <person name="Kalinowski J."/>
            <person name="Kampfer P."/>
            <person name="Glaeser S."/>
        </authorList>
    </citation>
    <scope>NUCLEOTIDE SEQUENCE [LARGE SCALE GENOMIC DNA]</scope>
    <source>
        <strain evidence="4 5">DSM 40212</strain>
    </source>
</reference>
<feature type="region of interest" description="Disordered" evidence="1">
    <location>
        <begin position="86"/>
        <end position="109"/>
    </location>
</feature>
<keyword evidence="2" id="KW-0812">Transmembrane</keyword>
<feature type="transmembrane region" description="Helical" evidence="2">
    <location>
        <begin position="52"/>
        <end position="74"/>
    </location>
</feature>
<comment type="caution">
    <text evidence="4">The sequence shown here is derived from an EMBL/GenBank/DDBJ whole genome shotgun (WGS) entry which is preliminary data.</text>
</comment>
<gene>
    <name evidence="4" type="ORF">AQI94_35505</name>
</gene>
<evidence type="ECO:0000259" key="3">
    <source>
        <dbReference type="Pfam" id="PF10708"/>
    </source>
</evidence>
<evidence type="ECO:0000256" key="1">
    <source>
        <dbReference type="SAM" id="MobiDB-lite"/>
    </source>
</evidence>
<proteinExistence type="predicted"/>
<sequence length="256" mass="26475">MSRTLPPGRYPDPDAPLLERRWDGTAWTDHRRAPEAPGPPRAAGRTAVRARAVALTACGTVLVAAIVSGALALARGDGDDVVADTAPTVASPTPTTVPPGPAPAPSRLDDELDGISLPLPDGWGPSPYVTPDHVVMTTDGGRVFTRTLPAGPGTTPAALARRDVPQAADTSYGGIRSHRVVRSERVAVAGRAGYLVRWRVKTAQGTGGYVQSPALTPDRGGPPGAVVVRFAFDAGPDGPPLADMDRITGGILPMDR</sequence>
<organism evidence="4 5">
    <name type="scientific">Streptomyces pseudovenezuelae</name>
    <dbReference type="NCBI Taxonomy" id="67350"/>
    <lineage>
        <taxon>Bacteria</taxon>
        <taxon>Bacillati</taxon>
        <taxon>Actinomycetota</taxon>
        <taxon>Actinomycetes</taxon>
        <taxon>Kitasatosporales</taxon>
        <taxon>Streptomycetaceae</taxon>
        <taxon>Streptomyces</taxon>
        <taxon>Streptomyces aurantiacus group</taxon>
    </lineage>
</organism>